<evidence type="ECO:0000313" key="2">
    <source>
        <dbReference type="EMBL" id="CUS13812.1"/>
    </source>
</evidence>
<dbReference type="AlphaFoldDB" id="A0A292Q1U4"/>
<reference evidence="2" key="1">
    <citation type="submission" date="2015-10" db="EMBL/GenBank/DDBJ databases">
        <authorList>
            <person name="Regsiter A."/>
            <person name="william w."/>
        </authorList>
    </citation>
    <scope>NUCLEOTIDE SEQUENCE</scope>
    <source>
        <strain evidence="2">Montdore</strain>
    </source>
</reference>
<feature type="compositionally biased region" description="Low complexity" evidence="1">
    <location>
        <begin position="1"/>
        <end position="18"/>
    </location>
</feature>
<dbReference type="Proteomes" id="UP001412239">
    <property type="component" value="Unassembled WGS sequence"/>
</dbReference>
<gene>
    <name evidence="2" type="ORF">GSTUAT00002023001</name>
</gene>
<dbReference type="EMBL" id="LN890966">
    <property type="protein sequence ID" value="CUS13812.1"/>
    <property type="molecule type" value="Genomic_DNA"/>
</dbReference>
<evidence type="ECO:0000313" key="3">
    <source>
        <dbReference type="Proteomes" id="UP001412239"/>
    </source>
</evidence>
<sequence>MSNYSSSPSDYSYPSSTGGAPGSGPGTVSQTEINQMLHTLRSHRVNTLTELRRIEKVLASINTIEYCTAMRDAWNHYVGSNFLNELRGLTRQYPFSNELLENSKWRVYNDPTSNRSWNFAWLLLAKMKNDNMIIEYATKTAFQPAMWGGVVPDAASAQQLANVLTQEWTNAVDRLLKHWSNSPPVTAEFY</sequence>
<proteinExistence type="predicted"/>
<feature type="region of interest" description="Disordered" evidence="1">
    <location>
        <begin position="1"/>
        <end position="29"/>
    </location>
</feature>
<organism evidence="2 3">
    <name type="scientific">Tuber aestivum</name>
    <name type="common">summer truffle</name>
    <dbReference type="NCBI Taxonomy" id="59557"/>
    <lineage>
        <taxon>Eukaryota</taxon>
        <taxon>Fungi</taxon>
        <taxon>Dikarya</taxon>
        <taxon>Ascomycota</taxon>
        <taxon>Pezizomycotina</taxon>
        <taxon>Pezizomycetes</taxon>
        <taxon>Pezizales</taxon>
        <taxon>Tuberaceae</taxon>
        <taxon>Tuber</taxon>
    </lineage>
</organism>
<evidence type="ECO:0000256" key="1">
    <source>
        <dbReference type="SAM" id="MobiDB-lite"/>
    </source>
</evidence>
<name>A0A292Q1U4_9PEZI</name>
<protein>
    <submittedName>
        <fullName evidence="2">Uncharacterized protein</fullName>
    </submittedName>
</protein>
<keyword evidence="3" id="KW-1185">Reference proteome</keyword>
<accession>A0A292Q1U4</accession>